<comment type="caution">
    <text evidence="1">The sequence shown here is derived from an EMBL/GenBank/DDBJ whole genome shotgun (WGS) entry which is preliminary data.</text>
</comment>
<dbReference type="GO" id="GO:0006508">
    <property type="term" value="P:proteolysis"/>
    <property type="evidence" value="ECO:0007669"/>
    <property type="project" value="UniProtKB-KW"/>
</dbReference>
<dbReference type="EMBL" id="WTVN01000010">
    <property type="protein sequence ID" value="NMG43749.1"/>
    <property type="molecule type" value="Genomic_DNA"/>
</dbReference>
<sequence>MIFHNPAGAPELACDQCGCRWFDRINDTCYECGTKVSAESIAEFNEAVERFRARGAARGADASGVAGDCARS</sequence>
<evidence type="ECO:0000313" key="1">
    <source>
        <dbReference type="EMBL" id="NMG43749.1"/>
    </source>
</evidence>
<gene>
    <name evidence="1" type="ORF">GPA22_08395</name>
</gene>
<evidence type="ECO:0000313" key="2">
    <source>
        <dbReference type="Proteomes" id="UP000623795"/>
    </source>
</evidence>
<keyword evidence="1" id="KW-0645">Protease</keyword>
<dbReference type="Proteomes" id="UP000623795">
    <property type="component" value="Unassembled WGS sequence"/>
</dbReference>
<protein>
    <submittedName>
        <fullName evidence="1">Cysteine protease</fullName>
    </submittedName>
</protein>
<name>A0ABX1PZR6_9RHOO</name>
<keyword evidence="2" id="KW-1185">Reference proteome</keyword>
<accession>A0ABX1PZR6</accession>
<proteinExistence type="predicted"/>
<dbReference type="RefSeq" id="WP_169255648.1">
    <property type="nucleotide sequence ID" value="NZ_WTVN01000010.1"/>
</dbReference>
<keyword evidence="1" id="KW-0378">Hydrolase</keyword>
<reference evidence="1 2" key="1">
    <citation type="submission" date="2019-12" db="EMBL/GenBank/DDBJ databases">
        <title>Comparative genomics gives insights into the taxonomy of the Azoarcus-Aromatoleum group and reveals separate origins of nif in the plant-associated Azoarcus and non-plant-associated Aromatoleum sub-groups.</title>
        <authorList>
            <person name="Lafos M."/>
            <person name="Maluk M."/>
            <person name="Batista M."/>
            <person name="Junghare M."/>
            <person name="Carmona M."/>
            <person name="Faoro H."/>
            <person name="Cruz L.M."/>
            <person name="Battistoni F."/>
            <person name="De Souza E."/>
            <person name="Pedrosa F."/>
            <person name="Chen W.-M."/>
            <person name="Poole P.S."/>
            <person name="Dixon R.A."/>
            <person name="James E.K."/>
        </authorList>
    </citation>
    <scope>NUCLEOTIDE SEQUENCE [LARGE SCALE GENOMIC DNA]</scope>
    <source>
        <strain evidence="1 2">Td21</strain>
    </source>
</reference>
<dbReference type="GO" id="GO:0008233">
    <property type="term" value="F:peptidase activity"/>
    <property type="evidence" value="ECO:0007669"/>
    <property type="project" value="UniProtKB-KW"/>
</dbReference>
<organism evidence="1 2">
    <name type="scientific">Aromatoleum toluvorans</name>
    <dbReference type="NCBI Taxonomy" id="92002"/>
    <lineage>
        <taxon>Bacteria</taxon>
        <taxon>Pseudomonadati</taxon>
        <taxon>Pseudomonadota</taxon>
        <taxon>Betaproteobacteria</taxon>
        <taxon>Rhodocyclales</taxon>
        <taxon>Rhodocyclaceae</taxon>
        <taxon>Aromatoleum</taxon>
    </lineage>
</organism>